<proteinExistence type="predicted"/>
<dbReference type="EMBL" id="GBXM01094365">
    <property type="protein sequence ID" value="JAH14212.1"/>
    <property type="molecule type" value="Transcribed_RNA"/>
</dbReference>
<protein>
    <submittedName>
        <fullName evidence="1">Uncharacterized protein</fullName>
    </submittedName>
</protein>
<accession>A0A0E9QCF6</accession>
<reference evidence="1" key="2">
    <citation type="journal article" date="2015" name="Fish Shellfish Immunol.">
        <title>Early steps in the European eel (Anguilla anguilla)-Vibrio vulnificus interaction in the gills: Role of the RtxA13 toxin.</title>
        <authorList>
            <person name="Callol A."/>
            <person name="Pajuelo D."/>
            <person name="Ebbesson L."/>
            <person name="Teles M."/>
            <person name="MacKenzie S."/>
            <person name="Amaro C."/>
        </authorList>
    </citation>
    <scope>NUCLEOTIDE SEQUENCE</scope>
</reference>
<reference evidence="1" key="1">
    <citation type="submission" date="2014-11" db="EMBL/GenBank/DDBJ databases">
        <authorList>
            <person name="Amaro Gonzalez C."/>
        </authorList>
    </citation>
    <scope>NUCLEOTIDE SEQUENCE</scope>
</reference>
<organism evidence="1">
    <name type="scientific">Anguilla anguilla</name>
    <name type="common">European freshwater eel</name>
    <name type="synonym">Muraena anguilla</name>
    <dbReference type="NCBI Taxonomy" id="7936"/>
    <lineage>
        <taxon>Eukaryota</taxon>
        <taxon>Metazoa</taxon>
        <taxon>Chordata</taxon>
        <taxon>Craniata</taxon>
        <taxon>Vertebrata</taxon>
        <taxon>Euteleostomi</taxon>
        <taxon>Actinopterygii</taxon>
        <taxon>Neopterygii</taxon>
        <taxon>Teleostei</taxon>
        <taxon>Anguilliformes</taxon>
        <taxon>Anguillidae</taxon>
        <taxon>Anguilla</taxon>
    </lineage>
</organism>
<dbReference type="AlphaFoldDB" id="A0A0E9QCF6"/>
<sequence>MQLKAPKKKITASQKYENI</sequence>
<name>A0A0E9QCF6_ANGAN</name>
<evidence type="ECO:0000313" key="1">
    <source>
        <dbReference type="EMBL" id="JAH14212.1"/>
    </source>
</evidence>